<dbReference type="InterPro" id="IPR040198">
    <property type="entry name" value="Fido_containing"/>
</dbReference>
<protein>
    <recommendedName>
        <fullName evidence="2">Fido domain-containing protein</fullName>
    </recommendedName>
</protein>
<dbReference type="EMBL" id="MGDL01000055">
    <property type="protein sequence ID" value="OGL55976.1"/>
    <property type="molecule type" value="Genomic_DNA"/>
</dbReference>
<dbReference type="PROSITE" id="PS51459">
    <property type="entry name" value="FIDO"/>
    <property type="match status" value="1"/>
</dbReference>
<dbReference type="Gene3D" id="1.10.3290.10">
    <property type="entry name" value="Fido-like domain"/>
    <property type="match status" value="1"/>
</dbReference>
<dbReference type="Gene3D" id="1.10.10.10">
    <property type="entry name" value="Winged helix-like DNA-binding domain superfamily/Winged helix DNA-binding domain"/>
    <property type="match status" value="1"/>
</dbReference>
<name>A0A1F7SQC9_9BACT</name>
<evidence type="ECO:0000259" key="2">
    <source>
        <dbReference type="PROSITE" id="PS51459"/>
    </source>
</evidence>
<dbReference type="InterPro" id="IPR003812">
    <property type="entry name" value="Fido"/>
</dbReference>
<organism evidence="3 4">
    <name type="scientific">Candidatus Shapirobacteria bacterium RIFOXYB1_FULL_38_38</name>
    <dbReference type="NCBI Taxonomy" id="1802151"/>
    <lineage>
        <taxon>Bacteria</taxon>
        <taxon>Candidatus Shapironibacteriota</taxon>
    </lineage>
</organism>
<evidence type="ECO:0000313" key="4">
    <source>
        <dbReference type="Proteomes" id="UP000179812"/>
    </source>
</evidence>
<dbReference type="PANTHER" id="PTHR13504:SF38">
    <property type="entry name" value="FIDO DOMAIN-CONTAINING PROTEIN"/>
    <property type="match status" value="1"/>
</dbReference>
<comment type="caution">
    <text evidence="3">The sequence shown here is derived from an EMBL/GenBank/DDBJ whole genome shotgun (WGS) entry which is preliminary data.</text>
</comment>
<sequence length="377" mass="43276">MFLPVFSINNKILKNICAIEAAKAIIDEAPLIPAYEKQFQQEAVVRTVHFGTRIEGNDLTFQEVARLVEGQKVTAGQRDIQEVINYRNVVSYLEELWALYDANMPLPEEKNPIDFDSTTPKRFFYSETIIKKIHHLTTDKIITETELGKYRHQQVVLKNTRTGEIAHRPPPAIEVPYLITDLVAWLNSDQSIDIHPAVKSAISQYILVAIHPFIEGNGRVARAFAMLPLYVEGYDIRRLFSLEEFFDRNAEDYYNTIQSTHQLSSEVFKRDLSGWIEYFTNALAIELTRVKQKVQNLSHDLKLKQKLGGKQVHLSERQIKLVEYMQQFGGLRMPDAQSLLPMVSDDTLWRDLKKLIDDGVVEKRGSTKGAYYCLVSA</sequence>
<evidence type="ECO:0000313" key="3">
    <source>
        <dbReference type="EMBL" id="OGL55976.1"/>
    </source>
</evidence>
<accession>A0A1F7SQC9</accession>
<dbReference type="InterPro" id="IPR036388">
    <property type="entry name" value="WH-like_DNA-bd_sf"/>
</dbReference>
<gene>
    <name evidence="3" type="ORF">A2367_00020</name>
</gene>
<feature type="domain" description="Fido" evidence="2">
    <location>
        <begin position="125"/>
        <end position="281"/>
    </location>
</feature>
<dbReference type="AlphaFoldDB" id="A0A1F7SQC9"/>
<reference evidence="3 4" key="1">
    <citation type="journal article" date="2016" name="Nat. Commun.">
        <title>Thousands of microbial genomes shed light on interconnected biogeochemical processes in an aquifer system.</title>
        <authorList>
            <person name="Anantharaman K."/>
            <person name="Brown C.T."/>
            <person name="Hug L.A."/>
            <person name="Sharon I."/>
            <person name="Castelle C.J."/>
            <person name="Probst A.J."/>
            <person name="Thomas B.C."/>
            <person name="Singh A."/>
            <person name="Wilkins M.J."/>
            <person name="Karaoz U."/>
            <person name="Brodie E.L."/>
            <person name="Williams K.H."/>
            <person name="Hubbard S.S."/>
            <person name="Banfield J.F."/>
        </authorList>
    </citation>
    <scope>NUCLEOTIDE SEQUENCE [LARGE SCALE GENOMIC DNA]</scope>
</reference>
<dbReference type="Proteomes" id="UP000179812">
    <property type="component" value="Unassembled WGS sequence"/>
</dbReference>
<dbReference type="PANTHER" id="PTHR13504">
    <property type="entry name" value="FIDO DOMAIN-CONTAINING PROTEIN DDB_G0283145"/>
    <property type="match status" value="1"/>
</dbReference>
<dbReference type="Pfam" id="PF02661">
    <property type="entry name" value="Fic"/>
    <property type="match status" value="1"/>
</dbReference>
<proteinExistence type="predicted"/>
<dbReference type="SUPFAM" id="SSF140931">
    <property type="entry name" value="Fic-like"/>
    <property type="match status" value="1"/>
</dbReference>
<evidence type="ECO:0000256" key="1">
    <source>
        <dbReference type="PIRSR" id="PIRSR640198-1"/>
    </source>
</evidence>
<feature type="active site" evidence="1">
    <location>
        <position position="211"/>
    </location>
</feature>
<dbReference type="InterPro" id="IPR036597">
    <property type="entry name" value="Fido-like_dom_sf"/>
</dbReference>